<proteinExistence type="predicted"/>
<dbReference type="EMBL" id="CCRF01000044">
    <property type="protein sequence ID" value="CEE01188.1"/>
    <property type="molecule type" value="Genomic_DNA"/>
</dbReference>
<name>A0A090IXK4_9BACI</name>
<sequence>MRELIGECVSCGKYVYCENGFFNGVHEGGKLYCTRCGHDLKQQEDCKNNS</sequence>
<organism evidence="1 2">
    <name type="scientific">Caldibacillus thermoamylovorans</name>
    <dbReference type="NCBI Taxonomy" id="35841"/>
    <lineage>
        <taxon>Bacteria</taxon>
        <taxon>Bacillati</taxon>
        <taxon>Bacillota</taxon>
        <taxon>Bacilli</taxon>
        <taxon>Bacillales</taxon>
        <taxon>Bacillaceae</taxon>
        <taxon>Caldibacillus</taxon>
    </lineage>
</organism>
<dbReference type="Proteomes" id="UP000040576">
    <property type="component" value="Unassembled WGS sequence"/>
</dbReference>
<reference evidence="1 2" key="1">
    <citation type="submission" date="2014-07" db="EMBL/GenBank/DDBJ databases">
        <authorList>
            <person name="Wibberg Daniel"/>
        </authorList>
    </citation>
    <scope>NUCLEOTIDE SEQUENCE [LARGE SCALE GENOMIC DNA]</scope>
</reference>
<keyword evidence="2" id="KW-1185">Reference proteome</keyword>
<protein>
    <submittedName>
        <fullName evidence="1">Uncharacterized protein</fullName>
    </submittedName>
</protein>
<dbReference type="AlphaFoldDB" id="A0A090IXK4"/>
<gene>
    <name evidence="1" type="ORF">BT1A1_1358</name>
</gene>
<accession>A0A090IXK4</accession>
<evidence type="ECO:0000313" key="2">
    <source>
        <dbReference type="Proteomes" id="UP000040576"/>
    </source>
</evidence>
<evidence type="ECO:0000313" key="1">
    <source>
        <dbReference type="EMBL" id="CEE01188.1"/>
    </source>
</evidence>
<dbReference type="PATRIC" id="fig|35841.9.peg.836"/>